<dbReference type="InterPro" id="IPR017871">
    <property type="entry name" value="ABC_transporter-like_CS"/>
</dbReference>
<dbReference type="InterPro" id="IPR027417">
    <property type="entry name" value="P-loop_NTPase"/>
</dbReference>
<evidence type="ECO:0000256" key="5">
    <source>
        <dbReference type="ARBA" id="ARBA00022741"/>
    </source>
</evidence>
<dbReference type="InterPro" id="IPR004602">
    <property type="entry name" value="UvrA"/>
</dbReference>
<evidence type="ECO:0000256" key="16">
    <source>
        <dbReference type="ARBA" id="ARBA00042156"/>
    </source>
</evidence>
<feature type="binding site" evidence="17">
    <location>
        <begin position="46"/>
        <end position="53"/>
    </location>
    <ligand>
        <name>ATP</name>
        <dbReference type="ChEBI" id="CHEBI:30616"/>
    </ligand>
</feature>
<name>A0AAE3YC27_9MICC</name>
<evidence type="ECO:0000256" key="11">
    <source>
        <dbReference type="ARBA" id="ARBA00022881"/>
    </source>
</evidence>
<dbReference type="Pfam" id="PF17760">
    <property type="entry name" value="UvrA_inter"/>
    <property type="match status" value="1"/>
</dbReference>
<dbReference type="Proteomes" id="UP001247307">
    <property type="component" value="Unassembled WGS sequence"/>
</dbReference>
<dbReference type="CDD" id="cd03270">
    <property type="entry name" value="ABC_UvrA_I"/>
    <property type="match status" value="1"/>
</dbReference>
<proteinExistence type="inferred from homology"/>
<feature type="zinc finger region" description="C4-type" evidence="17">
    <location>
        <begin position="760"/>
        <end position="786"/>
    </location>
</feature>
<dbReference type="NCBIfam" id="TIGR00630">
    <property type="entry name" value="uvra"/>
    <property type="match status" value="1"/>
</dbReference>
<keyword evidence="10 17" id="KW-0067">ATP-binding</keyword>
<sequence length="961" mass="105819">MTPPDFAAVAPSGRPSNRIRVQGAREHNLKNVNLDLPRDAMIVFTGLSGSGKSSLAFDTIFAEGQRRYVESLSAYARQFLGQVDKPDVDFIEGLSPAVSIDQKSTSKNPRSTVGTITEIYDYMRLLWARIGRPHCPICGEPVLKQSPQQIVDQLLELPERTRFQVLAPVVRARKGEFVELFQELTAKGYARAKVDGETVQLSDPPKLGKQFKHTIEVVVDRLAMKEGVRQRLTDSVETALGLADGRVVIDFVDRDEDAADRTRAFSENLACPNEHPLALDEIEPRSFSFNNPFGACAECSGIGTRLEVDESLVVPNPDLSLAEGAIAPWSLGTATTEYWVRLMSGLAKEVGFSMTQPWGSLPAKARRAVLEGKDHKVTVAYRNRFGRERKYTSGFEGVFAYIQRKHEETESENARDRYKEYMREVPCPACQGARLNPTALSVTIQGRSIAEVAALPMGDASAFFAGLELTPREAKIAEQVLKEIDARLRFLLDVGLDYLNLERSAGTLSGGEAQRIRLATQIGSGLVGVLYVLDEPSIGLHQRDNRRLIETLTRLRDLGNTLIVVEHDEDTIHEADWIVDVGPGAGEHGGVVVHSGSVEGLKENKESITGDYLAGRRSIEVPGKRRPIDKKRMLRVVDARENNLQDVTVDFPLGVLTAVTGVSGSGKSTLVNDILYKTLANRLNGAKHVAGRHKKVEGLENLDKVIHVDQSPIGRTPRSNPATYTGVFDHIRKLFAETNEAKIRGYQQGRFSFNVKGGRCENCSGDGTIKIEMNFLPDVYVPCEVCHGARYNRETLEVRYKEKNIAEVLDMPIEEAAEFFEAFAPIHRHLKTLVQVGLGYVRLGQPATTLSGGEAQRVKLATELQKRSNGRSVYVLDEPTTGLHFEDIRKLLVVLHSLVEKGNTVITIEHNLDVIKTADWIIDMGPEGGSGGGQVLVTGTPERVAQQEGSHTGAFLAEILG</sequence>
<comment type="function">
    <text evidence="17">The UvrABC repair system catalyzes the recognition and processing of DNA lesions. UvrA is an ATPase and a DNA-binding protein. A damage recognition complex composed of 2 UvrA and 2 UvrB subunits scans DNA for abnormalities. When the presence of a lesion has been verified by UvrB, the UvrA molecules dissociate.</text>
</comment>
<evidence type="ECO:0000256" key="7">
    <source>
        <dbReference type="ARBA" id="ARBA00022769"/>
    </source>
</evidence>
<keyword evidence="11 17" id="KW-0267">Excision nuclease</keyword>
<dbReference type="GO" id="GO:0009380">
    <property type="term" value="C:excinuclease repair complex"/>
    <property type="evidence" value="ECO:0007669"/>
    <property type="project" value="InterPro"/>
</dbReference>
<dbReference type="InterPro" id="IPR003439">
    <property type="entry name" value="ABC_transporter-like_ATP-bd"/>
</dbReference>
<dbReference type="InterPro" id="IPR013815">
    <property type="entry name" value="ATP_grasp_subdomain_1"/>
</dbReference>
<keyword evidence="9 17" id="KW-0862">Zinc</keyword>
<dbReference type="GO" id="GO:0016887">
    <property type="term" value="F:ATP hydrolysis activity"/>
    <property type="evidence" value="ECO:0007669"/>
    <property type="project" value="InterPro"/>
</dbReference>
<dbReference type="InterPro" id="IPR041102">
    <property type="entry name" value="UvrA_inter"/>
</dbReference>
<dbReference type="SUPFAM" id="SSF52540">
    <property type="entry name" value="P-loop containing nucleoside triphosphate hydrolases"/>
    <property type="match status" value="2"/>
</dbReference>
<evidence type="ECO:0000256" key="17">
    <source>
        <dbReference type="HAMAP-Rule" id="MF_00205"/>
    </source>
</evidence>
<evidence type="ECO:0000256" key="10">
    <source>
        <dbReference type="ARBA" id="ARBA00022840"/>
    </source>
</evidence>
<protein>
    <recommendedName>
        <fullName evidence="15 17">UvrABC system protein A</fullName>
        <shortName evidence="17">UvrA protein</shortName>
    </recommendedName>
    <alternativeName>
        <fullName evidence="16 17">Excinuclease ABC subunit A</fullName>
    </alternativeName>
</protein>
<dbReference type="PROSITE" id="PS50893">
    <property type="entry name" value="ABC_TRANSPORTER_2"/>
    <property type="match status" value="1"/>
</dbReference>
<evidence type="ECO:0000256" key="13">
    <source>
        <dbReference type="ARBA" id="ARBA00023204"/>
    </source>
</evidence>
<dbReference type="GO" id="GO:0005737">
    <property type="term" value="C:cytoplasm"/>
    <property type="evidence" value="ECO:0007669"/>
    <property type="project" value="UniProtKB-SubCell"/>
</dbReference>
<comment type="subunit">
    <text evidence="17">Forms a heterotetramer with UvrB during the search for lesions.</text>
</comment>
<keyword evidence="5 17" id="KW-0547">Nucleotide-binding</keyword>
<comment type="similarity">
    <text evidence="14 17">Belongs to the ABC transporter superfamily. UvrA family.</text>
</comment>
<evidence type="ECO:0000256" key="3">
    <source>
        <dbReference type="ARBA" id="ARBA00022723"/>
    </source>
</evidence>
<dbReference type="RefSeq" id="WP_309848637.1">
    <property type="nucleotide sequence ID" value="NZ_BAAAIU010000004.1"/>
</dbReference>
<gene>
    <name evidence="17" type="primary">uvrA</name>
    <name evidence="19" type="ORF">J2S35_000108</name>
</gene>
<keyword evidence="12 17" id="KW-0238">DNA-binding</keyword>
<keyword evidence="20" id="KW-1185">Reference proteome</keyword>
<dbReference type="GO" id="GO:0005524">
    <property type="term" value="F:ATP binding"/>
    <property type="evidence" value="ECO:0007669"/>
    <property type="project" value="UniProtKB-UniRule"/>
</dbReference>
<keyword evidence="4 17" id="KW-0677">Repeat</keyword>
<accession>A0AAE3YC27</accession>
<keyword evidence="17" id="KW-0742">SOS response</keyword>
<keyword evidence="8 17" id="KW-0863">Zinc-finger</keyword>
<keyword evidence="7 17" id="KW-0228">DNA excision</keyword>
<dbReference type="Gene3D" id="1.10.8.280">
    <property type="entry name" value="ABC transporter ATPase domain-like"/>
    <property type="match status" value="1"/>
</dbReference>
<dbReference type="AlphaFoldDB" id="A0AAE3YC27"/>
<comment type="subcellular location">
    <subcellularLocation>
        <location evidence="1 17">Cytoplasm</location>
    </subcellularLocation>
</comment>
<keyword evidence="13 17" id="KW-0234">DNA repair</keyword>
<keyword evidence="3 17" id="KW-0479">Metal-binding</keyword>
<evidence type="ECO:0000256" key="14">
    <source>
        <dbReference type="ARBA" id="ARBA00038000"/>
    </source>
</evidence>
<reference evidence="19" key="1">
    <citation type="submission" date="2023-07" db="EMBL/GenBank/DDBJ databases">
        <title>Sequencing the genomes of 1000 actinobacteria strains.</title>
        <authorList>
            <person name="Klenk H.-P."/>
        </authorList>
    </citation>
    <scope>NUCLEOTIDE SEQUENCE</scope>
    <source>
        <strain evidence="19">DSM 13988</strain>
    </source>
</reference>
<evidence type="ECO:0000259" key="18">
    <source>
        <dbReference type="PROSITE" id="PS50893"/>
    </source>
</evidence>
<dbReference type="EMBL" id="JAVDUI010000001">
    <property type="protein sequence ID" value="MDR6891168.1"/>
    <property type="molecule type" value="Genomic_DNA"/>
</dbReference>
<feature type="binding site" evidence="17">
    <location>
        <begin position="661"/>
        <end position="668"/>
    </location>
    <ligand>
        <name>ATP</name>
        <dbReference type="ChEBI" id="CHEBI:30616"/>
    </ligand>
</feature>
<dbReference type="Gene3D" id="3.30.1490.20">
    <property type="entry name" value="ATP-grasp fold, A domain"/>
    <property type="match status" value="1"/>
</dbReference>
<dbReference type="NCBIfam" id="NF001503">
    <property type="entry name" value="PRK00349.1"/>
    <property type="match status" value="1"/>
</dbReference>
<dbReference type="Gene3D" id="3.40.50.300">
    <property type="entry name" value="P-loop containing nucleotide triphosphate hydrolases"/>
    <property type="match status" value="2"/>
</dbReference>
<dbReference type="FunFam" id="1.20.1580.10:FF:000002">
    <property type="entry name" value="UvrABC system protein A"/>
    <property type="match status" value="1"/>
</dbReference>
<dbReference type="PANTHER" id="PTHR43152:SF3">
    <property type="entry name" value="UVRABC SYSTEM PROTEIN A"/>
    <property type="match status" value="1"/>
</dbReference>
<organism evidence="19 20">
    <name type="scientific">Falsarthrobacter nasiphocae</name>
    <dbReference type="NCBI Taxonomy" id="189863"/>
    <lineage>
        <taxon>Bacteria</taxon>
        <taxon>Bacillati</taxon>
        <taxon>Actinomycetota</taxon>
        <taxon>Actinomycetes</taxon>
        <taxon>Micrococcales</taxon>
        <taxon>Micrococcaceae</taxon>
        <taxon>Falsarthrobacter</taxon>
    </lineage>
</organism>
<dbReference type="InterPro" id="IPR041552">
    <property type="entry name" value="UvrA_DNA-bd"/>
</dbReference>
<dbReference type="Pfam" id="PF17755">
    <property type="entry name" value="UvrA_DNA-bind"/>
    <property type="match status" value="1"/>
</dbReference>
<evidence type="ECO:0000256" key="8">
    <source>
        <dbReference type="ARBA" id="ARBA00022771"/>
    </source>
</evidence>
<evidence type="ECO:0000256" key="2">
    <source>
        <dbReference type="ARBA" id="ARBA00022490"/>
    </source>
</evidence>
<keyword evidence="2 17" id="KW-0963">Cytoplasm</keyword>
<comment type="caution">
    <text evidence="17">Lacks conserved residue(s) required for the propagation of feature annotation.</text>
</comment>
<evidence type="ECO:0000256" key="12">
    <source>
        <dbReference type="ARBA" id="ARBA00023125"/>
    </source>
</evidence>
<evidence type="ECO:0000256" key="6">
    <source>
        <dbReference type="ARBA" id="ARBA00022763"/>
    </source>
</evidence>
<dbReference type="GO" id="GO:0006289">
    <property type="term" value="P:nucleotide-excision repair"/>
    <property type="evidence" value="ECO:0007669"/>
    <property type="project" value="UniProtKB-UniRule"/>
</dbReference>
<comment type="caution">
    <text evidence="19">The sequence shown here is derived from an EMBL/GenBank/DDBJ whole genome shotgun (WGS) entry which is preliminary data.</text>
</comment>
<dbReference type="GO" id="GO:0009381">
    <property type="term" value="F:excinuclease ABC activity"/>
    <property type="evidence" value="ECO:0007669"/>
    <property type="project" value="UniProtKB-UniRule"/>
</dbReference>
<evidence type="ECO:0000256" key="4">
    <source>
        <dbReference type="ARBA" id="ARBA00022737"/>
    </source>
</evidence>
<evidence type="ECO:0000313" key="20">
    <source>
        <dbReference type="Proteomes" id="UP001247307"/>
    </source>
</evidence>
<keyword evidence="6 17" id="KW-0227">DNA damage</keyword>
<dbReference type="GO" id="GO:0008270">
    <property type="term" value="F:zinc ion binding"/>
    <property type="evidence" value="ECO:0007669"/>
    <property type="project" value="UniProtKB-UniRule"/>
</dbReference>
<dbReference type="GO" id="GO:0009432">
    <property type="term" value="P:SOS response"/>
    <property type="evidence" value="ECO:0007669"/>
    <property type="project" value="UniProtKB-UniRule"/>
</dbReference>
<dbReference type="GO" id="GO:0003677">
    <property type="term" value="F:DNA binding"/>
    <property type="evidence" value="ECO:0007669"/>
    <property type="project" value="UniProtKB-UniRule"/>
</dbReference>
<evidence type="ECO:0000256" key="15">
    <source>
        <dbReference type="ARBA" id="ARBA00039316"/>
    </source>
</evidence>
<dbReference type="CDD" id="cd03271">
    <property type="entry name" value="ABC_UvrA_II"/>
    <property type="match status" value="1"/>
</dbReference>
<evidence type="ECO:0000256" key="9">
    <source>
        <dbReference type="ARBA" id="ARBA00022833"/>
    </source>
</evidence>
<dbReference type="InterPro" id="IPR003593">
    <property type="entry name" value="AAA+_ATPase"/>
</dbReference>
<evidence type="ECO:0000256" key="1">
    <source>
        <dbReference type="ARBA" id="ARBA00004496"/>
    </source>
</evidence>
<evidence type="ECO:0000313" key="19">
    <source>
        <dbReference type="EMBL" id="MDR6891168.1"/>
    </source>
</evidence>
<feature type="domain" description="ABC transporter" evidence="18">
    <location>
        <begin position="628"/>
        <end position="957"/>
    </location>
</feature>
<dbReference type="Gene3D" id="1.20.1580.10">
    <property type="entry name" value="ABC transporter ATPase like domain"/>
    <property type="match status" value="2"/>
</dbReference>
<dbReference type="PANTHER" id="PTHR43152">
    <property type="entry name" value="UVRABC SYSTEM PROTEIN A"/>
    <property type="match status" value="1"/>
</dbReference>
<dbReference type="PROSITE" id="PS00211">
    <property type="entry name" value="ABC_TRANSPORTER_1"/>
    <property type="match status" value="2"/>
</dbReference>
<dbReference type="SMART" id="SM00382">
    <property type="entry name" value="AAA"/>
    <property type="match status" value="1"/>
</dbReference>
<dbReference type="HAMAP" id="MF_00205">
    <property type="entry name" value="UvrA"/>
    <property type="match status" value="1"/>
</dbReference>